<dbReference type="SMART" id="SM00240">
    <property type="entry name" value="FHA"/>
    <property type="match status" value="1"/>
</dbReference>
<accession>A0A1U7M5H8</accession>
<keyword evidence="1" id="KW-1133">Transmembrane helix</keyword>
<comment type="caution">
    <text evidence="3">The sequence shown here is derived from an EMBL/GenBank/DDBJ whole genome shotgun (WGS) entry which is preliminary data.</text>
</comment>
<evidence type="ECO:0000259" key="2">
    <source>
        <dbReference type="PROSITE" id="PS50006"/>
    </source>
</evidence>
<dbReference type="RefSeq" id="WP_075726673.1">
    <property type="nucleotide sequence ID" value="NZ_LTDM01000023.1"/>
</dbReference>
<evidence type="ECO:0000256" key="1">
    <source>
        <dbReference type="SAM" id="Phobius"/>
    </source>
</evidence>
<evidence type="ECO:0000313" key="3">
    <source>
        <dbReference type="EMBL" id="OLS02535.1"/>
    </source>
</evidence>
<dbReference type="Pfam" id="PF00498">
    <property type="entry name" value="FHA"/>
    <property type="match status" value="1"/>
</dbReference>
<proteinExistence type="predicted"/>
<reference evidence="3 4" key="1">
    <citation type="submission" date="2016-02" db="EMBL/GenBank/DDBJ databases">
        <title>Genome sequence of Tissierella creatinophila DSM 6911.</title>
        <authorList>
            <person name="Poehlein A."/>
            <person name="Daniel R."/>
        </authorList>
    </citation>
    <scope>NUCLEOTIDE SEQUENCE [LARGE SCALE GENOMIC DNA]</scope>
    <source>
        <strain evidence="3 4">DSM 6911</strain>
    </source>
</reference>
<dbReference type="Gene3D" id="2.60.200.20">
    <property type="match status" value="1"/>
</dbReference>
<keyword evidence="1" id="KW-0812">Transmembrane</keyword>
<dbReference type="OrthoDB" id="9816434at2"/>
<sequence length="143" mass="16813">MYNILSVIFKYIFIIIIYMFIFSIIRLIYLDIKGISRLKDGDGAYLKLINKKDSLPFKIDEHYIIEENLKLGRKGDNDIIIKDPFVSKTHFNIIKDENQYFLKDLNSSNGTFLNGERLLDVVKLTNGDRIRIGNIEFLFVNRE</sequence>
<dbReference type="InterPro" id="IPR008984">
    <property type="entry name" value="SMAD_FHA_dom_sf"/>
</dbReference>
<dbReference type="EMBL" id="LTDM01000023">
    <property type="protein sequence ID" value="OLS02535.1"/>
    <property type="molecule type" value="Genomic_DNA"/>
</dbReference>
<keyword evidence="1" id="KW-0472">Membrane</keyword>
<gene>
    <name evidence="3" type="primary">fhaB</name>
    <name evidence="3" type="ORF">TICRE_14910</name>
</gene>
<dbReference type="CDD" id="cd00060">
    <property type="entry name" value="FHA"/>
    <property type="match status" value="1"/>
</dbReference>
<dbReference type="InterPro" id="IPR050923">
    <property type="entry name" value="Cell_Proc_Reg/RNA_Proc"/>
</dbReference>
<dbReference type="InterPro" id="IPR000253">
    <property type="entry name" value="FHA_dom"/>
</dbReference>
<keyword evidence="4" id="KW-1185">Reference proteome</keyword>
<dbReference type="Proteomes" id="UP000186112">
    <property type="component" value="Unassembled WGS sequence"/>
</dbReference>
<feature type="domain" description="FHA" evidence="2">
    <location>
        <begin position="69"/>
        <end position="118"/>
    </location>
</feature>
<dbReference type="SUPFAM" id="SSF49879">
    <property type="entry name" value="SMAD/FHA domain"/>
    <property type="match status" value="1"/>
</dbReference>
<dbReference type="PANTHER" id="PTHR23308">
    <property type="entry name" value="NUCLEAR INHIBITOR OF PROTEIN PHOSPHATASE-1"/>
    <property type="match status" value="1"/>
</dbReference>
<protein>
    <submittedName>
        <fullName evidence="3">FHA domain-containing protein FhaB</fullName>
    </submittedName>
</protein>
<feature type="transmembrane region" description="Helical" evidence="1">
    <location>
        <begin position="6"/>
        <end position="29"/>
    </location>
</feature>
<name>A0A1U7M5H8_TISCR</name>
<organism evidence="3 4">
    <name type="scientific">Tissierella creatinophila DSM 6911</name>
    <dbReference type="NCBI Taxonomy" id="1123403"/>
    <lineage>
        <taxon>Bacteria</taxon>
        <taxon>Bacillati</taxon>
        <taxon>Bacillota</taxon>
        <taxon>Tissierellia</taxon>
        <taxon>Tissierellales</taxon>
        <taxon>Tissierellaceae</taxon>
        <taxon>Tissierella</taxon>
    </lineage>
</organism>
<evidence type="ECO:0000313" key="4">
    <source>
        <dbReference type="Proteomes" id="UP000186112"/>
    </source>
</evidence>
<dbReference type="AlphaFoldDB" id="A0A1U7M5H8"/>
<dbReference type="PROSITE" id="PS50006">
    <property type="entry name" value="FHA_DOMAIN"/>
    <property type="match status" value="1"/>
</dbReference>